<dbReference type="Gene3D" id="2.60.40.10">
    <property type="entry name" value="Immunoglobulins"/>
    <property type="match status" value="1"/>
</dbReference>
<dbReference type="AlphaFoldDB" id="W0I935"/>
<dbReference type="InterPro" id="IPR013783">
    <property type="entry name" value="Ig-like_fold"/>
</dbReference>
<keyword evidence="3" id="KW-1185">Reference proteome</keyword>
<dbReference type="Proteomes" id="UP000019027">
    <property type="component" value="Chromosome"/>
</dbReference>
<dbReference type="GeneID" id="25384312"/>
<dbReference type="KEGG" id="ths:TES1_1897"/>
<protein>
    <recommendedName>
        <fullName evidence="1">CARDB domain-containing protein</fullName>
    </recommendedName>
</protein>
<evidence type="ECO:0000313" key="2">
    <source>
        <dbReference type="EMBL" id="AHF81272.1"/>
    </source>
</evidence>
<dbReference type="SUPFAM" id="SSF49344">
    <property type="entry name" value="CBD9-like"/>
    <property type="match status" value="1"/>
</dbReference>
<reference evidence="2 3" key="1">
    <citation type="journal article" date="2014" name="Int. J. Syst. Evol. Microbiol.">
        <title>Thermococcus paralvinellae sp. nov. and Thermococcus cleftensis sp. nov. of hyperthermophilic heterotrophs from deep-sea hydrothermal vents.</title>
        <authorList>
            <person name="Hensley S.A."/>
            <person name="Jung J.H."/>
            <person name="Park C.S."/>
            <person name="Holden J.F."/>
        </authorList>
    </citation>
    <scope>NUCLEOTIDE SEQUENCE [LARGE SCALE GENOMIC DNA]</scope>
    <source>
        <strain evidence="2 3">ES1</strain>
    </source>
</reference>
<evidence type="ECO:0000313" key="3">
    <source>
        <dbReference type="Proteomes" id="UP000019027"/>
    </source>
</evidence>
<feature type="domain" description="CARDB" evidence="1">
    <location>
        <begin position="160"/>
        <end position="259"/>
    </location>
</feature>
<gene>
    <name evidence="2" type="ORF">TES1_1897</name>
</gene>
<sequence>MAYGIGIDIDPGTGNGYTGDTDAWGRSISFKNGYAIDYELYGWWNDANGRLEFNFGASEGMQLIKYNNGWIYDWQNNFPGYLVKYTGNTSVGLQTIEIRIPWEALGGRTNKLAIIAWVTGGSGSAVDVLPESTVVADSENEWGDSDTFSELAVIEIPIPKPELTVKLSSNVLDIEPWQPANITVEVKNLGKVDAKNVKVVLYDNDELLSSWIVNVSAEASVSLVYTYEYPGSWGIHVFKAVVDPDNTIEEVNEENNVASLELEVGKTVKAQSDMVNLGKYVWPRLYEKKYPIVEELLQNLTKAKVPLKYQENITKFQMKLNESIKLFNEGKDMIEIQNLELRGSLKIFGAYSRLLRIQREIEKFLEAVQDELLSAKLTKNIDGNLDDWSPETLVYEDTTGFGQQGANLKALYVDYDDNFLYIALTTENKASWRIAYGFALDYKDGGYTGDTDAWGRKISFTRGVDAELYFWWFGEFFGEKGTDKIETMQLILWNGTGWEYYDLQDVGFAAWTGSTNGLQTLEIAVPWDALGGKPEKIAIVTWITGANAGDSAVETLPDDPAVHDLDPGQEWTDADTISTFAEVKIS</sequence>
<dbReference type="Pfam" id="PF07705">
    <property type="entry name" value="CARDB"/>
    <property type="match status" value="1"/>
</dbReference>
<dbReference type="STRING" id="582419.TES1_1897"/>
<evidence type="ECO:0000259" key="1">
    <source>
        <dbReference type="Pfam" id="PF07705"/>
    </source>
</evidence>
<dbReference type="CDD" id="cd00241">
    <property type="entry name" value="DOMON_like"/>
    <property type="match status" value="1"/>
</dbReference>
<dbReference type="EMBL" id="CP006965">
    <property type="protein sequence ID" value="AHF81272.1"/>
    <property type="molecule type" value="Genomic_DNA"/>
</dbReference>
<dbReference type="RefSeq" id="WP_051408220.1">
    <property type="nucleotide sequence ID" value="NZ_CP006965.1"/>
</dbReference>
<proteinExistence type="predicted"/>
<dbReference type="InterPro" id="IPR011635">
    <property type="entry name" value="CARDB"/>
</dbReference>
<name>W0I935_9EURY</name>
<dbReference type="HOGENOM" id="CLU_008925_0_0_2"/>
<organism evidence="2 3">
    <name type="scientific">Thermococcus paralvinellae</name>
    <dbReference type="NCBI Taxonomy" id="582419"/>
    <lineage>
        <taxon>Archaea</taxon>
        <taxon>Methanobacteriati</taxon>
        <taxon>Methanobacteriota</taxon>
        <taxon>Thermococci</taxon>
        <taxon>Thermococcales</taxon>
        <taxon>Thermococcaceae</taxon>
        <taxon>Thermococcus</taxon>
    </lineage>
</organism>
<accession>W0I935</accession>